<dbReference type="Proteomes" id="UP000249218">
    <property type="component" value="Unassembled WGS sequence"/>
</dbReference>
<name>A0A2W1BTL1_HELAM</name>
<gene>
    <name evidence="1" type="primary">HaOG206766</name>
    <name evidence="1" type="ORF">B5X24_HaOG206766</name>
</gene>
<protein>
    <submittedName>
        <fullName evidence="1">Uncharacterized protein</fullName>
    </submittedName>
</protein>
<evidence type="ECO:0000313" key="2">
    <source>
        <dbReference type="Proteomes" id="UP000249218"/>
    </source>
</evidence>
<sequence>MLLIIDMTGTKCNTVTFQTTARFVKVSKTHKARAGNRHRDRLDMQQVEQRGSQLMELYEIMRSFARKAGNSVRFATDACLRNVPLKINQ</sequence>
<reference evidence="1 2" key="1">
    <citation type="journal article" date="2017" name="BMC Biol.">
        <title>Genomic innovations, transcriptional plasticity and gene loss underlying the evolution and divergence of two highly polyphagous and invasive Helicoverpa pest species.</title>
        <authorList>
            <person name="Pearce S.L."/>
            <person name="Clarke D.F."/>
            <person name="East P.D."/>
            <person name="Elfekih S."/>
            <person name="Gordon K.H."/>
            <person name="Jermiin L.S."/>
            <person name="McGaughran A."/>
            <person name="Oakeshott J.G."/>
            <person name="Papanikolaou A."/>
            <person name="Perera O.P."/>
            <person name="Rane R.V."/>
            <person name="Richards S."/>
            <person name="Tay W.T."/>
            <person name="Walsh T.K."/>
            <person name="Anderson A."/>
            <person name="Anderson C.J."/>
            <person name="Asgari S."/>
            <person name="Board P.G."/>
            <person name="Bretschneider A."/>
            <person name="Campbell P.M."/>
            <person name="Chertemps T."/>
            <person name="Christeller J.T."/>
            <person name="Coppin C.W."/>
            <person name="Downes S.J."/>
            <person name="Duan G."/>
            <person name="Farnsworth C.A."/>
            <person name="Good R.T."/>
            <person name="Han L.B."/>
            <person name="Han Y.C."/>
            <person name="Hatje K."/>
            <person name="Horne I."/>
            <person name="Huang Y.P."/>
            <person name="Hughes D.S."/>
            <person name="Jacquin-Joly E."/>
            <person name="James W."/>
            <person name="Jhangiani S."/>
            <person name="Kollmar M."/>
            <person name="Kuwar S.S."/>
            <person name="Li S."/>
            <person name="Liu N.Y."/>
            <person name="Maibeche M.T."/>
            <person name="Miller J.R."/>
            <person name="Montagne N."/>
            <person name="Perry T."/>
            <person name="Qu J."/>
            <person name="Song S.V."/>
            <person name="Sutton G.G."/>
            <person name="Vogel H."/>
            <person name="Walenz B.P."/>
            <person name="Xu W."/>
            <person name="Zhang H.J."/>
            <person name="Zou Z."/>
            <person name="Batterham P."/>
            <person name="Edwards O.R."/>
            <person name="Feyereisen R."/>
            <person name="Gibbs R.A."/>
            <person name="Heckel D.G."/>
            <person name="McGrath A."/>
            <person name="Robin C."/>
            <person name="Scherer S.E."/>
            <person name="Worley K.C."/>
            <person name="Wu Y.D."/>
        </authorList>
    </citation>
    <scope>NUCLEOTIDE SEQUENCE [LARGE SCALE GENOMIC DNA]</scope>
    <source>
        <strain evidence="1">Harm_GR_Male_#8</strain>
        <tissue evidence="1">Whole organism</tissue>
    </source>
</reference>
<dbReference type="EMBL" id="KZ150011">
    <property type="protein sequence ID" value="PZC75073.1"/>
    <property type="molecule type" value="Genomic_DNA"/>
</dbReference>
<evidence type="ECO:0000313" key="1">
    <source>
        <dbReference type="EMBL" id="PZC75073.1"/>
    </source>
</evidence>
<organism evidence="1 2">
    <name type="scientific">Helicoverpa armigera</name>
    <name type="common">Cotton bollworm</name>
    <name type="synonym">Heliothis armigera</name>
    <dbReference type="NCBI Taxonomy" id="29058"/>
    <lineage>
        <taxon>Eukaryota</taxon>
        <taxon>Metazoa</taxon>
        <taxon>Ecdysozoa</taxon>
        <taxon>Arthropoda</taxon>
        <taxon>Hexapoda</taxon>
        <taxon>Insecta</taxon>
        <taxon>Pterygota</taxon>
        <taxon>Neoptera</taxon>
        <taxon>Endopterygota</taxon>
        <taxon>Lepidoptera</taxon>
        <taxon>Glossata</taxon>
        <taxon>Ditrysia</taxon>
        <taxon>Noctuoidea</taxon>
        <taxon>Noctuidae</taxon>
        <taxon>Heliothinae</taxon>
        <taxon>Helicoverpa</taxon>
    </lineage>
</organism>
<dbReference type="AlphaFoldDB" id="A0A2W1BTL1"/>
<keyword evidence="2" id="KW-1185">Reference proteome</keyword>
<accession>A0A2W1BTL1</accession>
<proteinExistence type="predicted"/>